<dbReference type="PROSITE" id="PS00197">
    <property type="entry name" value="2FE2S_FER_1"/>
    <property type="match status" value="1"/>
</dbReference>
<dbReference type="Proteomes" id="UP000885832">
    <property type="component" value="Unassembled WGS sequence"/>
</dbReference>
<dbReference type="InterPro" id="IPR006058">
    <property type="entry name" value="2Fe2S_fd_BS"/>
</dbReference>
<evidence type="ECO:0000259" key="2">
    <source>
        <dbReference type="PROSITE" id="PS51384"/>
    </source>
</evidence>
<evidence type="ECO:0000313" key="3">
    <source>
        <dbReference type="EMBL" id="HHJ80941.1"/>
    </source>
</evidence>
<feature type="domain" description="FAD-binding FR-type" evidence="2">
    <location>
        <begin position="100"/>
        <end position="200"/>
    </location>
</feature>
<dbReference type="Gene3D" id="3.40.50.80">
    <property type="entry name" value="Nucleotide-binding domain of ferredoxin-NADP reductase (FNR) module"/>
    <property type="match status" value="1"/>
</dbReference>
<dbReference type="SUPFAM" id="SSF52343">
    <property type="entry name" value="Ferredoxin reductase-like, C-terminal NADP-linked domain"/>
    <property type="match status" value="1"/>
</dbReference>
<reference evidence="3" key="1">
    <citation type="journal article" date="2020" name="mSystems">
        <title>Genome- and Community-Level Interaction Insights into Carbon Utilization and Element Cycling Functions of Hydrothermarchaeota in Hydrothermal Sediment.</title>
        <authorList>
            <person name="Zhou Z."/>
            <person name="Liu Y."/>
            <person name="Xu W."/>
            <person name="Pan J."/>
            <person name="Luo Z.H."/>
            <person name="Li M."/>
        </authorList>
    </citation>
    <scope>NUCLEOTIDE SEQUENCE [LARGE SCALE GENOMIC DNA]</scope>
    <source>
        <strain evidence="3">HyVt-505</strain>
    </source>
</reference>
<dbReference type="InterPro" id="IPR001041">
    <property type="entry name" value="2Fe-2S_ferredoxin-type"/>
</dbReference>
<dbReference type="Gene3D" id="3.10.20.30">
    <property type="match status" value="1"/>
</dbReference>
<comment type="caution">
    <text evidence="3">The sequence shown here is derived from an EMBL/GenBank/DDBJ whole genome shotgun (WGS) entry which is preliminary data.</text>
</comment>
<dbReference type="InterPro" id="IPR039261">
    <property type="entry name" value="FNR_nucleotide-bd"/>
</dbReference>
<dbReference type="InterPro" id="IPR036010">
    <property type="entry name" value="2Fe-2S_ferredoxin-like_sf"/>
</dbReference>
<dbReference type="InterPro" id="IPR017927">
    <property type="entry name" value="FAD-bd_FR_type"/>
</dbReference>
<feature type="domain" description="2Fe-2S ferredoxin-type" evidence="1">
    <location>
        <begin position="3"/>
        <end position="93"/>
    </location>
</feature>
<sequence length="338" mass="37625">MSFKVRLEPSGHEFDVAESELLLDAAIRHGLSMQYGCRNGVCGACIGKVVEGEISYDNGLPNAITEAEDAVGQVLLCCARAKTDLVIEAHEIGGASEVKVRKMPSRVVKLERLAEDVIRLYLKLPDTERMQFLAGQYIDILLPDGRRRSFSIANAPHDDAFIELHVRLIEGGEFTSHVFNAMQEKDILRIEGPYGSFTLQEESERPMIFVAGSTGFGPVKGIIEHALQEGVERPMFLYWGARAKDDLYLNDLPETWQQRDNFTYVPVLSAAKDDDQWQGRTGLVHEAVLADFDSLSGYEVYASGSPAMIEAVRQGVAMKGLAGNYFYFDRFEFANEAK</sequence>
<dbReference type="AlphaFoldDB" id="A0A832J7G3"/>
<dbReference type="Pfam" id="PF00970">
    <property type="entry name" value="FAD_binding_6"/>
    <property type="match status" value="1"/>
</dbReference>
<dbReference type="Gene3D" id="2.40.30.10">
    <property type="entry name" value="Translation factors"/>
    <property type="match status" value="1"/>
</dbReference>
<evidence type="ECO:0000259" key="1">
    <source>
        <dbReference type="PROSITE" id="PS51085"/>
    </source>
</evidence>
<dbReference type="SUPFAM" id="SSF54292">
    <property type="entry name" value="2Fe-2S ferredoxin-like"/>
    <property type="match status" value="1"/>
</dbReference>
<name>A0A832J7G3_9GAMM</name>
<dbReference type="PRINTS" id="PR00410">
    <property type="entry name" value="PHEHYDRXLASE"/>
</dbReference>
<organism evidence="3">
    <name type="scientific">Candidatus Tenderia electrophaga</name>
    <dbReference type="NCBI Taxonomy" id="1748243"/>
    <lineage>
        <taxon>Bacteria</taxon>
        <taxon>Pseudomonadati</taxon>
        <taxon>Pseudomonadota</taxon>
        <taxon>Gammaproteobacteria</taxon>
        <taxon>Candidatus Tenderiales</taxon>
        <taxon>Candidatus Tenderiaceae</taxon>
        <taxon>Candidatus Tenderia</taxon>
    </lineage>
</organism>
<dbReference type="InterPro" id="IPR001433">
    <property type="entry name" value="OxRdtase_FAD/NAD-bd"/>
</dbReference>
<dbReference type="GO" id="GO:0016491">
    <property type="term" value="F:oxidoreductase activity"/>
    <property type="evidence" value="ECO:0007669"/>
    <property type="project" value="InterPro"/>
</dbReference>
<proteinExistence type="predicted"/>
<dbReference type="PROSITE" id="PS51085">
    <property type="entry name" value="2FE2S_FER_2"/>
    <property type="match status" value="1"/>
</dbReference>
<protein>
    <submittedName>
        <fullName evidence="3">CDP-6-deoxy-delta-3,4-glucoseen reductase</fullName>
    </submittedName>
</protein>
<dbReference type="Pfam" id="PF00175">
    <property type="entry name" value="NAD_binding_1"/>
    <property type="match status" value="1"/>
</dbReference>
<dbReference type="InterPro" id="IPR050415">
    <property type="entry name" value="MRET"/>
</dbReference>
<dbReference type="CDD" id="cd06189">
    <property type="entry name" value="flavin_oxioreductase"/>
    <property type="match status" value="1"/>
</dbReference>
<dbReference type="PANTHER" id="PTHR47354">
    <property type="entry name" value="NADH OXIDOREDUCTASE HCR"/>
    <property type="match status" value="1"/>
</dbReference>
<dbReference type="InterPro" id="IPR012675">
    <property type="entry name" value="Beta-grasp_dom_sf"/>
</dbReference>
<dbReference type="CDD" id="cd00207">
    <property type="entry name" value="fer2"/>
    <property type="match status" value="1"/>
</dbReference>
<dbReference type="SUPFAM" id="SSF63380">
    <property type="entry name" value="Riboflavin synthase domain-like"/>
    <property type="match status" value="1"/>
</dbReference>
<dbReference type="PROSITE" id="PS51384">
    <property type="entry name" value="FAD_FR"/>
    <property type="match status" value="1"/>
</dbReference>
<accession>A0A832J7G3</accession>
<dbReference type="InterPro" id="IPR017938">
    <property type="entry name" value="Riboflavin_synthase-like_b-brl"/>
</dbReference>
<gene>
    <name evidence="3" type="ORF">ENJ65_04835</name>
</gene>
<dbReference type="Pfam" id="PF00111">
    <property type="entry name" value="Fer2"/>
    <property type="match status" value="1"/>
</dbReference>
<dbReference type="PANTHER" id="PTHR47354:SF5">
    <property type="entry name" value="PROTEIN RFBI"/>
    <property type="match status" value="1"/>
</dbReference>
<dbReference type="InterPro" id="IPR008333">
    <property type="entry name" value="Cbr1-like_FAD-bd_dom"/>
</dbReference>
<dbReference type="GO" id="GO:0051537">
    <property type="term" value="F:2 iron, 2 sulfur cluster binding"/>
    <property type="evidence" value="ECO:0007669"/>
    <property type="project" value="InterPro"/>
</dbReference>
<dbReference type="EMBL" id="DRNF01000305">
    <property type="protein sequence ID" value="HHJ80941.1"/>
    <property type="molecule type" value="Genomic_DNA"/>
</dbReference>